<name>A0A8C2WRH2_CYCLU</name>
<feature type="region of interest" description="Disordered" evidence="1">
    <location>
        <begin position="54"/>
        <end position="85"/>
    </location>
</feature>
<evidence type="ECO:0000256" key="2">
    <source>
        <dbReference type="SAM" id="SignalP"/>
    </source>
</evidence>
<evidence type="ECO:0000256" key="1">
    <source>
        <dbReference type="SAM" id="MobiDB-lite"/>
    </source>
</evidence>
<sequence>ALETLALALALGLARSRPFARARSRALESFDFLVLGARGLWFIYRSKNSADAAQWEPEDASDRAPTTTRQDESAVARHWPGGWSW</sequence>
<evidence type="ECO:0000313" key="3">
    <source>
        <dbReference type="Ensembl" id="ENSCLMP00005007972.1"/>
    </source>
</evidence>
<accession>A0A8C2WRH2</accession>
<protein>
    <submittedName>
        <fullName evidence="3">Uncharacterized protein</fullName>
    </submittedName>
</protein>
<dbReference type="Ensembl" id="ENSCLMT00005008558.1">
    <property type="protein sequence ID" value="ENSCLMP00005007972.1"/>
    <property type="gene ID" value="ENSCLMG00005004408.1"/>
</dbReference>
<proteinExistence type="predicted"/>
<reference evidence="3" key="1">
    <citation type="submission" date="2025-08" db="UniProtKB">
        <authorList>
            <consortium name="Ensembl"/>
        </authorList>
    </citation>
    <scope>IDENTIFICATION</scope>
</reference>
<evidence type="ECO:0000313" key="4">
    <source>
        <dbReference type="Proteomes" id="UP000694565"/>
    </source>
</evidence>
<dbReference type="AlphaFoldDB" id="A0A8C2WRH2"/>
<keyword evidence="2" id="KW-0732">Signal</keyword>
<organism evidence="3 4">
    <name type="scientific">Cyclopterus lumpus</name>
    <name type="common">Lumpsucker</name>
    <dbReference type="NCBI Taxonomy" id="8103"/>
    <lineage>
        <taxon>Eukaryota</taxon>
        <taxon>Metazoa</taxon>
        <taxon>Chordata</taxon>
        <taxon>Craniata</taxon>
        <taxon>Vertebrata</taxon>
        <taxon>Euteleostomi</taxon>
        <taxon>Actinopterygii</taxon>
        <taxon>Neopterygii</taxon>
        <taxon>Teleostei</taxon>
        <taxon>Neoteleostei</taxon>
        <taxon>Acanthomorphata</taxon>
        <taxon>Eupercaria</taxon>
        <taxon>Perciformes</taxon>
        <taxon>Cottioidei</taxon>
        <taxon>Cottales</taxon>
        <taxon>Cyclopteridae</taxon>
        <taxon>Cyclopterus</taxon>
    </lineage>
</organism>
<feature type="chain" id="PRO_5034812047" evidence="2">
    <location>
        <begin position="17"/>
        <end position="85"/>
    </location>
</feature>
<keyword evidence="4" id="KW-1185">Reference proteome</keyword>
<reference evidence="3" key="2">
    <citation type="submission" date="2025-09" db="UniProtKB">
        <authorList>
            <consortium name="Ensembl"/>
        </authorList>
    </citation>
    <scope>IDENTIFICATION</scope>
</reference>
<feature type="signal peptide" evidence="2">
    <location>
        <begin position="1"/>
        <end position="16"/>
    </location>
</feature>
<dbReference type="Proteomes" id="UP000694565">
    <property type="component" value="Unplaced"/>
</dbReference>